<dbReference type="InterPro" id="IPR047201">
    <property type="entry name" value="ERI-1_3'hExo-like"/>
</dbReference>
<dbReference type="InterPro" id="IPR012337">
    <property type="entry name" value="RNaseH-like_sf"/>
</dbReference>
<evidence type="ECO:0000256" key="6">
    <source>
        <dbReference type="ARBA" id="ARBA00023158"/>
    </source>
</evidence>
<organism evidence="9">
    <name type="scientific">Scylla olivacea</name>
    <name type="common">Orange mud crab</name>
    <name type="synonym">Cancer olivacea</name>
    <dbReference type="NCBI Taxonomy" id="85551"/>
    <lineage>
        <taxon>Eukaryota</taxon>
        <taxon>Metazoa</taxon>
        <taxon>Ecdysozoa</taxon>
        <taxon>Arthropoda</taxon>
        <taxon>Crustacea</taxon>
        <taxon>Multicrustacea</taxon>
        <taxon>Malacostraca</taxon>
        <taxon>Eumalacostraca</taxon>
        <taxon>Eucarida</taxon>
        <taxon>Decapoda</taxon>
        <taxon>Pleocyemata</taxon>
        <taxon>Brachyura</taxon>
        <taxon>Eubrachyura</taxon>
        <taxon>Portunoidea</taxon>
        <taxon>Portunidae</taxon>
        <taxon>Portuninae</taxon>
        <taxon>Scylla</taxon>
    </lineage>
</organism>
<evidence type="ECO:0000259" key="8">
    <source>
        <dbReference type="PROSITE" id="PS50800"/>
    </source>
</evidence>
<dbReference type="InterPro" id="IPR051274">
    <property type="entry name" value="3-5_Exoribonuclease"/>
</dbReference>
<dbReference type="SMART" id="SM00479">
    <property type="entry name" value="EXOIII"/>
    <property type="match status" value="1"/>
</dbReference>
<dbReference type="Pfam" id="PF00929">
    <property type="entry name" value="RNase_T"/>
    <property type="match status" value="1"/>
</dbReference>
<evidence type="ECO:0000256" key="5">
    <source>
        <dbReference type="ARBA" id="ARBA00022839"/>
    </source>
</evidence>
<dbReference type="SUPFAM" id="SSF68906">
    <property type="entry name" value="SAP domain"/>
    <property type="match status" value="1"/>
</dbReference>
<evidence type="ECO:0000256" key="3">
    <source>
        <dbReference type="ARBA" id="ARBA00022722"/>
    </source>
</evidence>
<dbReference type="PANTHER" id="PTHR23044">
    <property type="entry name" value="3'-5' EXONUCLEASE ERI1-RELATED"/>
    <property type="match status" value="1"/>
</dbReference>
<dbReference type="GO" id="GO:0005737">
    <property type="term" value="C:cytoplasm"/>
    <property type="evidence" value="ECO:0007669"/>
    <property type="project" value="UniProtKB-SubCell"/>
</dbReference>
<dbReference type="Pfam" id="PF02037">
    <property type="entry name" value="SAP"/>
    <property type="match status" value="1"/>
</dbReference>
<dbReference type="CDD" id="cd06133">
    <property type="entry name" value="ERI-1_3'hExo_like"/>
    <property type="match status" value="1"/>
</dbReference>
<accession>A0A0P4WKE2</accession>
<dbReference type="GO" id="GO:0031047">
    <property type="term" value="P:regulatory ncRNA-mediated gene silencing"/>
    <property type="evidence" value="ECO:0007669"/>
    <property type="project" value="UniProtKB-KW"/>
</dbReference>
<protein>
    <recommendedName>
        <fullName evidence="8">SAP domain-containing protein</fullName>
    </recommendedName>
</protein>
<dbReference type="InterPro" id="IPR036397">
    <property type="entry name" value="RNaseH_sf"/>
</dbReference>
<keyword evidence="6" id="KW-0943">RNA-mediated gene silencing</keyword>
<dbReference type="SUPFAM" id="SSF53098">
    <property type="entry name" value="Ribonuclease H-like"/>
    <property type="match status" value="1"/>
</dbReference>
<dbReference type="SMART" id="SM00513">
    <property type="entry name" value="SAP"/>
    <property type="match status" value="1"/>
</dbReference>
<dbReference type="InterPro" id="IPR036361">
    <property type="entry name" value="SAP_dom_sf"/>
</dbReference>
<reference evidence="9" key="1">
    <citation type="submission" date="2015-09" db="EMBL/GenBank/DDBJ databases">
        <title>Scylla olivacea transcriptome.</title>
        <authorList>
            <person name="Ikhwanuddin M."/>
        </authorList>
    </citation>
    <scope>NUCLEOTIDE SEQUENCE</scope>
</reference>
<dbReference type="AlphaFoldDB" id="A0A0P4WKE2"/>
<keyword evidence="5" id="KW-0269">Exonuclease</keyword>
<dbReference type="Gene3D" id="3.30.420.10">
    <property type="entry name" value="Ribonuclease H-like superfamily/Ribonuclease H"/>
    <property type="match status" value="1"/>
</dbReference>
<dbReference type="FunFam" id="3.30.420.10:FF:000034">
    <property type="entry name" value="3'-5' exoribonuclease 1"/>
    <property type="match status" value="1"/>
</dbReference>
<feature type="domain" description="SAP" evidence="8">
    <location>
        <begin position="96"/>
        <end position="130"/>
    </location>
</feature>
<evidence type="ECO:0000256" key="2">
    <source>
        <dbReference type="ARBA" id="ARBA00022490"/>
    </source>
</evidence>
<comment type="subcellular location">
    <subcellularLocation>
        <location evidence="1">Cytoplasm</location>
    </subcellularLocation>
</comment>
<evidence type="ECO:0000256" key="7">
    <source>
        <dbReference type="SAM" id="MobiDB-lite"/>
    </source>
</evidence>
<sequence>MVDTNIQTCSGVHTLHVKFNRMEEAEKSSCQLPDVGVLNLGSGQGQHENTNQSETKLALRVDEEGNEDSAPATEELSTSKYSHPVYRELSILNGKINKMNVAQLKSHLRERNLDTSGKKLVLQKRLKSHVCQQKLKESGKEDETASHRNLYYDYYLVIDFEATCDEHQNPTTYRHEIIEFPAQLVSTKKGQIINHFHSYVRPLINPRLTNFCTNLTGITQDKVNFAPTFPEVLKQFEAWLEDRGLTSSETKMTVLTDGPWDMGRFLYQQCSISGVPYPSWGKQWINIRKSFCNFHKTEKMCLKDMLNHLGMRFQGQPHSGLDDSKNIAQVAIRLLKDGANLRVNEKINIRKDGSYNPRERVVNNITRHNFEEIKRKKGLVANNKNSNSSPDESNLENVSDSDCDDSKNEESEPLWPDTQDVKEFPDLVNANVMKEI</sequence>
<evidence type="ECO:0000313" key="9">
    <source>
        <dbReference type="EMBL" id="JAI66706.1"/>
    </source>
</evidence>
<keyword evidence="3" id="KW-0540">Nuclease</keyword>
<feature type="region of interest" description="Disordered" evidence="7">
    <location>
        <begin position="376"/>
        <end position="426"/>
    </location>
</feature>
<name>A0A0P4WKE2_SCYOL</name>
<dbReference type="PROSITE" id="PS50800">
    <property type="entry name" value="SAP"/>
    <property type="match status" value="1"/>
</dbReference>
<dbReference type="GO" id="GO:0003676">
    <property type="term" value="F:nucleic acid binding"/>
    <property type="evidence" value="ECO:0007669"/>
    <property type="project" value="InterPro"/>
</dbReference>
<dbReference type="InterPro" id="IPR013520">
    <property type="entry name" value="Ribonucl_H"/>
</dbReference>
<keyword evidence="4" id="KW-0378">Hydrolase</keyword>
<dbReference type="Gene3D" id="1.10.720.30">
    <property type="entry name" value="SAP domain"/>
    <property type="match status" value="1"/>
</dbReference>
<feature type="compositionally biased region" description="Polar residues" evidence="7">
    <location>
        <begin position="382"/>
        <end position="400"/>
    </location>
</feature>
<evidence type="ECO:0000256" key="4">
    <source>
        <dbReference type="ARBA" id="ARBA00022801"/>
    </source>
</evidence>
<evidence type="ECO:0000256" key="1">
    <source>
        <dbReference type="ARBA" id="ARBA00004496"/>
    </source>
</evidence>
<dbReference type="EMBL" id="GDRN01047793">
    <property type="protein sequence ID" value="JAI66706.1"/>
    <property type="molecule type" value="Transcribed_RNA"/>
</dbReference>
<dbReference type="GO" id="GO:0000175">
    <property type="term" value="F:3'-5'-RNA exonuclease activity"/>
    <property type="evidence" value="ECO:0007669"/>
    <property type="project" value="InterPro"/>
</dbReference>
<keyword evidence="2" id="KW-0963">Cytoplasm</keyword>
<dbReference type="InterPro" id="IPR003034">
    <property type="entry name" value="SAP_dom"/>
</dbReference>
<dbReference type="PANTHER" id="PTHR23044:SF61">
    <property type="entry name" value="3'-5' EXORIBONUCLEASE 1-RELATED"/>
    <property type="match status" value="1"/>
</dbReference>
<proteinExistence type="predicted"/>